<dbReference type="Proteomes" id="UP000188268">
    <property type="component" value="Unassembled WGS sequence"/>
</dbReference>
<organism evidence="1 2">
    <name type="scientific">Corchorus capsularis</name>
    <name type="common">Jute</name>
    <dbReference type="NCBI Taxonomy" id="210143"/>
    <lineage>
        <taxon>Eukaryota</taxon>
        <taxon>Viridiplantae</taxon>
        <taxon>Streptophyta</taxon>
        <taxon>Embryophyta</taxon>
        <taxon>Tracheophyta</taxon>
        <taxon>Spermatophyta</taxon>
        <taxon>Magnoliopsida</taxon>
        <taxon>eudicotyledons</taxon>
        <taxon>Gunneridae</taxon>
        <taxon>Pentapetalae</taxon>
        <taxon>rosids</taxon>
        <taxon>malvids</taxon>
        <taxon>Malvales</taxon>
        <taxon>Malvaceae</taxon>
        <taxon>Grewioideae</taxon>
        <taxon>Apeibeae</taxon>
        <taxon>Corchorus</taxon>
    </lineage>
</organism>
<comment type="caution">
    <text evidence="1">The sequence shown here is derived from an EMBL/GenBank/DDBJ whole genome shotgun (WGS) entry which is preliminary data.</text>
</comment>
<name>A0A1R3KLZ6_COCAP</name>
<keyword evidence="2" id="KW-1185">Reference proteome</keyword>
<dbReference type="AlphaFoldDB" id="A0A1R3KLZ6"/>
<reference evidence="1 2" key="1">
    <citation type="submission" date="2013-09" db="EMBL/GenBank/DDBJ databases">
        <title>Corchorus capsularis genome sequencing.</title>
        <authorList>
            <person name="Alam M."/>
            <person name="Haque M.S."/>
            <person name="Islam M.S."/>
            <person name="Emdad E.M."/>
            <person name="Islam M.M."/>
            <person name="Ahmed B."/>
            <person name="Halim A."/>
            <person name="Hossen Q.M.M."/>
            <person name="Hossain M.Z."/>
            <person name="Ahmed R."/>
            <person name="Khan M.M."/>
            <person name="Islam R."/>
            <person name="Rashid M.M."/>
            <person name="Khan S.A."/>
            <person name="Rahman M.S."/>
            <person name="Alam M."/>
        </authorList>
    </citation>
    <scope>NUCLEOTIDE SEQUENCE [LARGE SCALE GENOMIC DNA]</scope>
    <source>
        <strain evidence="2">cv. CVL-1</strain>
        <tissue evidence="1">Whole seedling</tissue>
    </source>
</reference>
<gene>
    <name evidence="1" type="ORF">CCACVL1_01159</name>
</gene>
<evidence type="ECO:0000313" key="2">
    <source>
        <dbReference type="Proteomes" id="UP000188268"/>
    </source>
</evidence>
<dbReference type="Gramene" id="OMP08106">
    <property type="protein sequence ID" value="OMP08106"/>
    <property type="gene ID" value="CCACVL1_01159"/>
</dbReference>
<proteinExistence type="predicted"/>
<feature type="non-terminal residue" evidence="1">
    <location>
        <position position="1"/>
    </location>
</feature>
<protein>
    <submittedName>
        <fullName evidence="1">Uncharacterized protein</fullName>
    </submittedName>
</protein>
<evidence type="ECO:0000313" key="1">
    <source>
        <dbReference type="EMBL" id="OMP08106.1"/>
    </source>
</evidence>
<accession>A0A1R3KLZ6</accession>
<dbReference type="EMBL" id="AWWV01004002">
    <property type="protein sequence ID" value="OMP08106.1"/>
    <property type="molecule type" value="Genomic_DNA"/>
</dbReference>
<sequence length="28" mass="3112">PPSISATSRDDQFVMEFKAKSSDLHKSC</sequence>